<dbReference type="InterPro" id="IPR000719">
    <property type="entry name" value="Prot_kinase_dom"/>
</dbReference>
<dbReference type="Gene3D" id="1.10.510.10">
    <property type="entry name" value="Transferase(Phosphotransferase) domain 1"/>
    <property type="match status" value="1"/>
</dbReference>
<dbReference type="CDD" id="cd05121">
    <property type="entry name" value="ABC1_ADCK3-like"/>
    <property type="match status" value="1"/>
</dbReference>
<dbReference type="RefSeq" id="WP_089024495.1">
    <property type="nucleotide sequence ID" value="NZ_NIQC01000041.1"/>
</dbReference>
<comment type="caution">
    <text evidence="4">The sequence shown here is derived from an EMBL/GenBank/DDBJ whole genome shotgun (WGS) entry which is preliminary data.</text>
</comment>
<dbReference type="GO" id="GO:0005524">
    <property type="term" value="F:ATP binding"/>
    <property type="evidence" value="ECO:0007669"/>
    <property type="project" value="InterPro"/>
</dbReference>
<gene>
    <name evidence="4" type="ORF">CDO51_12145</name>
</gene>
<evidence type="ECO:0000313" key="5">
    <source>
        <dbReference type="Proteomes" id="UP000214588"/>
    </source>
</evidence>
<sequence>MFKRRIRQLNRYREIVATFTKHGFGFLIEELGLHHMLSLPGRLLKDNKPQEPKPVGVRLRYAFEELGPTFIKLGQLLSTRPDIFPEHIIRELDKLQDHVDAFTYDYVKEIIEQEFETSIDNIFKNVNYKPLAAASIGQVHTAQLKSGHEAVVKIQRPGITSIVETDLEILSDLVSLAELRFQFVSQYNLKEIVQEFSTSIRKELNYTLEARNTVKFKNIFKDNKDIYIPEIYWDYTTKRVITMELVNGTKLKNVMKESTNHDKKTVAKKLTESFLEQVFMEGFFHGDPHPGNFIIKNNGSIAFTDFGIVGQLTPEMKNRFASLMISVIRQDVDGIVKNIMKIGFLPDDVNINRLKRDVMIVRDKYYHLPLKQMSLGEAIEDFFDLAFRHKIQIPSDLTLLGKTFLTLEGVVKELDSDISIVEIAEPFGHKMVKDKFSPENIWDSLTNNIKDYGEMMFELPGEIRELMSVLKKGKGTLEIKVPQFDTLLKKLDRIGNRLAFSIVLLAFSIIMSGLIIGSSVSDRASVIWQVPAVEVGFIIAMFMFLWLLFSIFRSGRF</sequence>
<dbReference type="InterPro" id="IPR004147">
    <property type="entry name" value="ABC1_dom"/>
</dbReference>
<evidence type="ECO:0000256" key="1">
    <source>
        <dbReference type="ARBA" id="ARBA00009670"/>
    </source>
</evidence>
<keyword evidence="5" id="KW-1185">Reference proteome</keyword>
<dbReference type="AlphaFoldDB" id="A0A226BUX9"/>
<evidence type="ECO:0000313" key="4">
    <source>
        <dbReference type="EMBL" id="OWZ82793.1"/>
    </source>
</evidence>
<dbReference type="PANTHER" id="PTHR10566">
    <property type="entry name" value="CHAPERONE-ACTIVITY OF BC1 COMPLEX CABC1 -RELATED"/>
    <property type="match status" value="1"/>
</dbReference>
<keyword evidence="2" id="KW-0472">Membrane</keyword>
<feature type="transmembrane region" description="Helical" evidence="2">
    <location>
        <begin position="498"/>
        <end position="520"/>
    </location>
</feature>
<proteinExistence type="inferred from homology"/>
<dbReference type="PROSITE" id="PS50011">
    <property type="entry name" value="PROTEIN_KINASE_DOM"/>
    <property type="match status" value="1"/>
</dbReference>
<dbReference type="OrthoDB" id="9795390at2"/>
<dbReference type="InterPro" id="IPR011009">
    <property type="entry name" value="Kinase-like_dom_sf"/>
</dbReference>
<dbReference type="Pfam" id="PF03109">
    <property type="entry name" value="ABC1"/>
    <property type="match status" value="1"/>
</dbReference>
<name>A0A226BUX9_9FIRM</name>
<dbReference type="PANTHER" id="PTHR10566:SF113">
    <property type="entry name" value="PROTEIN ACTIVITY OF BC1 COMPLEX KINASE 7, CHLOROPLASTIC"/>
    <property type="match status" value="1"/>
</dbReference>
<evidence type="ECO:0000256" key="2">
    <source>
        <dbReference type="SAM" id="Phobius"/>
    </source>
</evidence>
<dbReference type="GO" id="GO:0004672">
    <property type="term" value="F:protein kinase activity"/>
    <property type="evidence" value="ECO:0007669"/>
    <property type="project" value="InterPro"/>
</dbReference>
<accession>A0A226BUX9</accession>
<dbReference type="EMBL" id="NIQC01000041">
    <property type="protein sequence ID" value="OWZ82793.1"/>
    <property type="molecule type" value="Genomic_DNA"/>
</dbReference>
<reference evidence="4 5" key="1">
    <citation type="submission" date="2017-06" db="EMBL/GenBank/DDBJ databases">
        <title>Draft Genome Sequence of Natranaerobius trueperi halophilic, alkalithermophilic bacteria from soda lakes.</title>
        <authorList>
            <person name="Zhao B."/>
        </authorList>
    </citation>
    <scope>NUCLEOTIDE SEQUENCE [LARGE SCALE GENOMIC DNA]</scope>
    <source>
        <strain evidence="4 5">DSM 18760</strain>
    </source>
</reference>
<evidence type="ECO:0000259" key="3">
    <source>
        <dbReference type="PROSITE" id="PS50011"/>
    </source>
</evidence>
<keyword evidence="2" id="KW-0812">Transmembrane</keyword>
<dbReference type="SUPFAM" id="SSF56112">
    <property type="entry name" value="Protein kinase-like (PK-like)"/>
    <property type="match status" value="1"/>
</dbReference>
<dbReference type="Proteomes" id="UP000214588">
    <property type="component" value="Unassembled WGS sequence"/>
</dbReference>
<keyword evidence="2" id="KW-1133">Transmembrane helix</keyword>
<protein>
    <submittedName>
        <fullName evidence="4">ABC transporter</fullName>
    </submittedName>
</protein>
<feature type="transmembrane region" description="Helical" evidence="2">
    <location>
        <begin position="526"/>
        <end position="549"/>
    </location>
</feature>
<organism evidence="4 5">
    <name type="scientific">Natranaerobius trueperi</name>
    <dbReference type="NCBI Taxonomy" id="759412"/>
    <lineage>
        <taxon>Bacteria</taxon>
        <taxon>Bacillati</taxon>
        <taxon>Bacillota</taxon>
        <taxon>Clostridia</taxon>
        <taxon>Natranaerobiales</taxon>
        <taxon>Natranaerobiaceae</taxon>
        <taxon>Natranaerobius</taxon>
    </lineage>
</organism>
<comment type="similarity">
    <text evidence="1">Belongs to the protein kinase superfamily. ADCK protein kinase family.</text>
</comment>
<feature type="domain" description="Protein kinase" evidence="3">
    <location>
        <begin position="125"/>
        <end position="488"/>
    </location>
</feature>
<dbReference type="InterPro" id="IPR050154">
    <property type="entry name" value="UbiB_kinase"/>
</dbReference>